<keyword evidence="11" id="KW-1185">Reference proteome</keyword>
<evidence type="ECO:0000256" key="6">
    <source>
        <dbReference type="ARBA" id="ARBA00023014"/>
    </source>
</evidence>
<dbReference type="AlphaFoldDB" id="A0A2P6VAQ4"/>
<accession>A0A2P6VAQ4</accession>
<feature type="domain" description="4Fe-4S His(Cys)3-ligated-type" evidence="9">
    <location>
        <begin position="9"/>
        <end position="48"/>
    </location>
</feature>
<evidence type="ECO:0000313" key="10">
    <source>
        <dbReference type="EMBL" id="PSC71155.1"/>
    </source>
</evidence>
<keyword evidence="4" id="KW-0677">Repeat</keyword>
<dbReference type="PROSITE" id="PS51379">
    <property type="entry name" value="4FE4S_FER_2"/>
    <property type="match status" value="2"/>
</dbReference>
<evidence type="ECO:0000313" key="11">
    <source>
        <dbReference type="Proteomes" id="UP000239649"/>
    </source>
</evidence>
<dbReference type="Pfam" id="PF02906">
    <property type="entry name" value="Fe_hyd_lg_C"/>
    <property type="match status" value="2"/>
</dbReference>
<dbReference type="Gene3D" id="3.30.70.20">
    <property type="match status" value="1"/>
</dbReference>
<dbReference type="Pfam" id="PF10588">
    <property type="entry name" value="NADH-G_4Fe-4S_3"/>
    <property type="match status" value="1"/>
</dbReference>
<dbReference type="InterPro" id="IPR019574">
    <property type="entry name" value="NADH_UbQ_OxRdtase_Gsu_4Fe4S-bd"/>
</dbReference>
<gene>
    <name evidence="10" type="ORF">C2E20_5420</name>
</gene>
<feature type="domain" description="4Fe-4S ferredoxin-type" evidence="8">
    <location>
        <begin position="85"/>
        <end position="115"/>
    </location>
</feature>
<dbReference type="PANTHER" id="PTHR11615">
    <property type="entry name" value="NITRATE, FORMATE, IRON DEHYDROGENASE"/>
    <property type="match status" value="1"/>
</dbReference>
<dbReference type="SMART" id="SM00902">
    <property type="entry name" value="Fe_hyd_SSU"/>
    <property type="match status" value="1"/>
</dbReference>
<dbReference type="GO" id="GO:0046872">
    <property type="term" value="F:metal ion binding"/>
    <property type="evidence" value="ECO:0007669"/>
    <property type="project" value="UniProtKB-KW"/>
</dbReference>
<dbReference type="Pfam" id="PF12838">
    <property type="entry name" value="Fer4_7"/>
    <property type="match status" value="1"/>
</dbReference>
<dbReference type="STRING" id="554055.A0A2P6VAQ4"/>
<dbReference type="Gene3D" id="3.40.50.1780">
    <property type="match status" value="2"/>
</dbReference>
<name>A0A2P6VAQ4_9CHLO</name>
<dbReference type="InterPro" id="IPR017896">
    <property type="entry name" value="4Fe4S_Fe-S-bd"/>
</dbReference>
<dbReference type="GO" id="GO:0016491">
    <property type="term" value="F:oxidoreductase activity"/>
    <property type="evidence" value="ECO:0007669"/>
    <property type="project" value="InterPro"/>
</dbReference>
<dbReference type="Proteomes" id="UP000239649">
    <property type="component" value="Unassembled WGS sequence"/>
</dbReference>
<feature type="region of interest" description="Disordered" evidence="7">
    <location>
        <begin position="571"/>
        <end position="597"/>
    </location>
</feature>
<protein>
    <submittedName>
        <fullName evidence="10">Ferredoxin</fullName>
    </submittedName>
</protein>
<dbReference type="InterPro" id="IPR003149">
    <property type="entry name" value="Fe_hydrogenase_ssu"/>
</dbReference>
<dbReference type="InterPro" id="IPR050340">
    <property type="entry name" value="Cytosolic_Fe-S_CAF"/>
</dbReference>
<keyword evidence="5" id="KW-0408">Iron</keyword>
<dbReference type="Pfam" id="PF02256">
    <property type="entry name" value="Fe_hyd_SSU"/>
    <property type="match status" value="1"/>
</dbReference>
<dbReference type="SMART" id="SM00929">
    <property type="entry name" value="NADH-G_4Fe-4S_3"/>
    <property type="match status" value="1"/>
</dbReference>
<dbReference type="OrthoDB" id="10253113at2759"/>
<evidence type="ECO:0000256" key="1">
    <source>
        <dbReference type="ARBA" id="ARBA00006596"/>
    </source>
</evidence>
<dbReference type="InterPro" id="IPR009016">
    <property type="entry name" value="Fe_hydrogenase"/>
</dbReference>
<dbReference type="GO" id="GO:0051539">
    <property type="term" value="F:4 iron, 4 sulfur cluster binding"/>
    <property type="evidence" value="ECO:0007669"/>
    <property type="project" value="UniProtKB-KW"/>
</dbReference>
<dbReference type="PROSITE" id="PS51839">
    <property type="entry name" value="4FE4S_HC3"/>
    <property type="match status" value="1"/>
</dbReference>
<evidence type="ECO:0000256" key="3">
    <source>
        <dbReference type="ARBA" id="ARBA00022723"/>
    </source>
</evidence>
<dbReference type="Gene3D" id="3.10.20.740">
    <property type="match status" value="1"/>
</dbReference>
<keyword evidence="2" id="KW-0004">4Fe-4S</keyword>
<evidence type="ECO:0000256" key="5">
    <source>
        <dbReference type="ARBA" id="ARBA00023004"/>
    </source>
</evidence>
<evidence type="ECO:0000256" key="7">
    <source>
        <dbReference type="SAM" id="MobiDB-lite"/>
    </source>
</evidence>
<dbReference type="SUPFAM" id="SSF53920">
    <property type="entry name" value="Fe-only hydrogenase"/>
    <property type="match status" value="1"/>
</dbReference>
<evidence type="ECO:0000256" key="4">
    <source>
        <dbReference type="ARBA" id="ARBA00022737"/>
    </source>
</evidence>
<dbReference type="InterPro" id="IPR004108">
    <property type="entry name" value="Fe_hydrogenase_lsu_C"/>
</dbReference>
<dbReference type="InterPro" id="IPR036991">
    <property type="entry name" value="Fe_hydrogenase_ssu_sf"/>
</dbReference>
<dbReference type="InterPro" id="IPR017900">
    <property type="entry name" value="4Fe4S_Fe_S_CS"/>
</dbReference>
<comment type="caution">
    <text evidence="10">The sequence shown here is derived from an EMBL/GenBank/DDBJ whole genome shotgun (WGS) entry which is preliminary data.</text>
</comment>
<dbReference type="SUPFAM" id="SSF54862">
    <property type="entry name" value="4Fe-4S ferredoxins"/>
    <property type="match status" value="1"/>
</dbReference>
<dbReference type="Gene3D" id="4.10.260.20">
    <property type="entry name" value="Iron hydrogenase, small subunit"/>
    <property type="match status" value="1"/>
</dbReference>
<dbReference type="FunFam" id="3.30.70.20:FF:000035">
    <property type="entry name" value="Iron hydrogenase 1"/>
    <property type="match status" value="1"/>
</dbReference>
<reference evidence="10 11" key="1">
    <citation type="journal article" date="2018" name="Plant J.">
        <title>Genome sequences of Chlorella sorokiniana UTEX 1602 and Micractinium conductrix SAG 241.80: implications to maltose excretion by a green alga.</title>
        <authorList>
            <person name="Arriola M.B."/>
            <person name="Velmurugan N."/>
            <person name="Zhang Y."/>
            <person name="Plunkett M.H."/>
            <person name="Hondzo H."/>
            <person name="Barney B.M."/>
        </authorList>
    </citation>
    <scope>NUCLEOTIDE SEQUENCE [LARGE SCALE GENOMIC DNA]</scope>
    <source>
        <strain evidence="10 11">SAG 241.80</strain>
    </source>
</reference>
<sequence length="597" mass="64324">MQVSTDTAKVKESIRGVLSLLKANHPADCMTCDVNGRCEFQDLTLRYNVDSYMAEHSLPKLRQYSHEWDSELASEAGALHDSSSAAIAIDFEKCLRCGRCVTACDTVQDMNVLGMAGRGRERHPALITEAMSLSKCISCGQCAAVCPVGAIAERSEWREVLNQLDSKRKVMVCVTAPAVRVAIGEELGTGPGSVTTGQMVAAQRALGFDYVFDVNFAADLTIMEEGTELLGRLRTAWGLEPPAAADDDSSSSSASSAGRQGHQDEAAGRGHHQGPGPLPMFTSCCPGWITTVEKSYPELIPHLSTCKSPAQMMGAVVKCYFAAKLGRQAEDICLVSIAPCTAKKYEAERAEMLREGEGQDIDYVVTTREFGRMLRERRIPLASLLEAPFDHPLGESTGAAVIFGNTGGVMEAALRTAYELAVGQPLPKLEVAAIRGLAGIKEAELTLPDDAPPGLAGRSLRVAVASGIGHARHLLQAMHSGQGPRYDFIEVMACPGGCIGGGGQPKSRDPLVLLKRMGAVYNLDERSTIRKSHQNQSVLQLYKEFLGEPNGPLAHQLLHTSYTDRSRTTLPAYSTWEKEDAPQHPHLAQQQQQGPSP</sequence>
<evidence type="ECO:0000259" key="9">
    <source>
        <dbReference type="PROSITE" id="PS51839"/>
    </source>
</evidence>
<comment type="similarity">
    <text evidence="1">Belongs to the NARF family.</text>
</comment>
<feature type="compositionally biased region" description="Low complexity" evidence="7">
    <location>
        <begin position="584"/>
        <end position="597"/>
    </location>
</feature>
<evidence type="ECO:0000259" key="8">
    <source>
        <dbReference type="PROSITE" id="PS51379"/>
    </source>
</evidence>
<keyword evidence="3" id="KW-0479">Metal-binding</keyword>
<feature type="domain" description="4Fe-4S ferredoxin-type" evidence="8">
    <location>
        <begin position="127"/>
        <end position="156"/>
    </location>
</feature>
<dbReference type="PROSITE" id="PS00198">
    <property type="entry name" value="4FE4S_FER_1"/>
    <property type="match status" value="1"/>
</dbReference>
<organism evidence="10 11">
    <name type="scientific">Micractinium conductrix</name>
    <dbReference type="NCBI Taxonomy" id="554055"/>
    <lineage>
        <taxon>Eukaryota</taxon>
        <taxon>Viridiplantae</taxon>
        <taxon>Chlorophyta</taxon>
        <taxon>core chlorophytes</taxon>
        <taxon>Trebouxiophyceae</taxon>
        <taxon>Chlorellales</taxon>
        <taxon>Chlorellaceae</taxon>
        <taxon>Chlorella clade</taxon>
        <taxon>Micractinium</taxon>
    </lineage>
</organism>
<feature type="region of interest" description="Disordered" evidence="7">
    <location>
        <begin position="241"/>
        <end position="275"/>
    </location>
</feature>
<proteinExistence type="inferred from homology"/>
<evidence type="ECO:0000256" key="2">
    <source>
        <dbReference type="ARBA" id="ARBA00022485"/>
    </source>
</evidence>
<dbReference type="EMBL" id="LHPF02000016">
    <property type="protein sequence ID" value="PSC71155.1"/>
    <property type="molecule type" value="Genomic_DNA"/>
</dbReference>
<keyword evidence="6" id="KW-0411">Iron-sulfur</keyword>